<sequence>MTAGQFIEPQSHEADIHFIFAEDGLGPYYALNSVIRKEHDDWKTEGKPKTTMEFLGDTWALAADYDQQPVDPWSHDSYRMESAPLFRIYFGAKDDLYDGKPADQSKKVRGGTMTIRPRWPNMTKDGGTKIRGVPDLGKPYIDVQVQASNIEHSRYPELVRTAMAAFDISHRYFEEPHEMSNINDLARYVRVRRSKSSPLHAADGPIARTHAVLEAGQEGYRKHVEDHTKIPGYFVTTTIDDSRASDIVSGHRLGKEIKHYYPEDPSTFEPGDALYHPKFEVSYDTKRTDETVRWSDLDKAVRELDEAIYNYLDWADLPVRADEETFISDEYFDASSESHRSVKLVDCPLPDVEDEQEHVVMRLWGNTLDSDRDLIDSLVTDGGKPTREELANRTGYSYRTVRR</sequence>
<reference evidence="2 3" key="1">
    <citation type="journal article" date="2019" name="Int. J. Syst. Evol. Microbiol.">
        <title>The Global Catalogue of Microorganisms (GCM) 10K type strain sequencing project: providing services to taxonomists for standard genome sequencing and annotation.</title>
        <authorList>
            <consortium name="The Broad Institute Genomics Platform"/>
            <consortium name="The Broad Institute Genome Sequencing Center for Infectious Disease"/>
            <person name="Wu L."/>
            <person name="Ma J."/>
        </authorList>
    </citation>
    <scope>NUCLEOTIDE SEQUENCE [LARGE SCALE GENOMIC DNA]</scope>
    <source>
        <strain evidence="2 3">CGMCC 1.12121</strain>
    </source>
</reference>
<dbReference type="RefSeq" id="WP_390278737.1">
    <property type="nucleotide sequence ID" value="NZ_JBHUDK010000026.1"/>
</dbReference>
<comment type="caution">
    <text evidence="2">The sequence shown here is derived from an EMBL/GenBank/DDBJ whole genome shotgun (WGS) entry which is preliminary data.</text>
</comment>
<accession>A0ABD6CUJ6</accession>
<feature type="non-terminal residue" evidence="2">
    <location>
        <position position="403"/>
    </location>
</feature>
<evidence type="ECO:0000259" key="1">
    <source>
        <dbReference type="Pfam" id="PF25227"/>
    </source>
</evidence>
<dbReference type="AlphaFoldDB" id="A0ABD6CUJ6"/>
<evidence type="ECO:0000313" key="3">
    <source>
        <dbReference type="Proteomes" id="UP001597085"/>
    </source>
</evidence>
<dbReference type="Proteomes" id="UP001597085">
    <property type="component" value="Unassembled WGS sequence"/>
</dbReference>
<proteinExistence type="predicted"/>
<protein>
    <submittedName>
        <fullName evidence="2">Winged helix-turn-helix domain-containing protein</fullName>
    </submittedName>
</protein>
<organism evidence="2 3">
    <name type="scientific">Halobellus rarus</name>
    <dbReference type="NCBI Taxonomy" id="1126237"/>
    <lineage>
        <taxon>Archaea</taxon>
        <taxon>Methanobacteriati</taxon>
        <taxon>Methanobacteriota</taxon>
        <taxon>Stenosarchaea group</taxon>
        <taxon>Halobacteria</taxon>
        <taxon>Halobacteriales</taxon>
        <taxon>Haloferacaceae</taxon>
        <taxon>Halobellus</taxon>
    </lineage>
</organism>
<dbReference type="InterPro" id="IPR057167">
    <property type="entry name" value="DUF7845"/>
</dbReference>
<dbReference type="EMBL" id="JBHUDK010000026">
    <property type="protein sequence ID" value="MFD1601003.1"/>
    <property type="molecule type" value="Genomic_DNA"/>
</dbReference>
<gene>
    <name evidence="2" type="ORF">ACFSBX_18880</name>
</gene>
<dbReference type="Pfam" id="PF25227">
    <property type="entry name" value="DUF7845"/>
    <property type="match status" value="1"/>
</dbReference>
<feature type="domain" description="DUF7845" evidence="1">
    <location>
        <begin position="6"/>
        <end position="334"/>
    </location>
</feature>
<name>A0ABD6CUJ6_9EURY</name>
<evidence type="ECO:0000313" key="2">
    <source>
        <dbReference type="EMBL" id="MFD1601003.1"/>
    </source>
</evidence>
<keyword evidence="3" id="KW-1185">Reference proteome</keyword>